<feature type="region of interest" description="Disordered" evidence="3">
    <location>
        <begin position="688"/>
        <end position="733"/>
    </location>
</feature>
<dbReference type="InterPro" id="IPR036427">
    <property type="entry name" value="Bromodomain-like_sf"/>
</dbReference>
<feature type="region of interest" description="Disordered" evidence="3">
    <location>
        <begin position="1123"/>
        <end position="1185"/>
    </location>
</feature>
<dbReference type="PANTHER" id="PTHR22881">
    <property type="entry name" value="BROMODOMAIN CONTAINING PROTEIN"/>
    <property type="match status" value="1"/>
</dbReference>
<dbReference type="STRING" id="645134.A0A0L0H5Q2"/>
<dbReference type="SMART" id="SM00297">
    <property type="entry name" value="BROMO"/>
    <property type="match status" value="1"/>
</dbReference>
<feature type="compositionally biased region" description="Basic residues" evidence="3">
    <location>
        <begin position="692"/>
        <end position="701"/>
    </location>
</feature>
<dbReference type="AlphaFoldDB" id="A0A0L0H5Q2"/>
<sequence>MHDVTFLKRTPRSVPKTEVWVDIVSTRSTPGPFTPARTSARTRAHTTVHTSRTRLFGSHARGKRKLLGAGNCSEPETPAFTSEALRLFKIAQKKVSSNVKEQFDVDAYSPRNARTPRKPAQVIHEPLFVPPSSLDHNKLPVSSSPDAIQFILFCYTFADFLGWRKLDIHLLEEELVKGDSLYIIEIIIKLLRKVGHSTDNIMLSNWEETLRFHTSVRRQSDLWPRDVTFALLDVPARLRLLRELCDWVLEKQKKHLGMRPHRMRFLPVAVDDVAMQQRRYVYWHFGIGALNQRLYCQVLSWRQIGEASSPPEEGENESLDVLELSNPGVLHVVASTPESWAMFLKKVKGSRVPAHKLLRAQFTSLARRKAAVEASSEVTNKDEEHISVDGLAAELLHDQEIMVEKKRKAEEGEEERIRRLERLRAAREAARQPTPEKKASTEASHNVERRRTRLAKSAKEAAPAQPIVSKTTACDEQLRIRKTLARKQYELFTDVDKHTKSEEYRSMIAEGTHIPLWHILTNILCDLSIWDVSLKPRLWVRNLYGLQYDPDLEKREMDFIVKNACKHLVDGLKRHPSHEPFFEPIDPAQVPGYDEVIRYPMDLKTVYVKVMVDEYRAFSEFVADILTIFRNCRIFNESTSPIVYECLQLELRYVELCCCLGMVIGHSGEGLDWDDPFLLFERNRQAKTPFPKGKRPRKPKNVKTDASYTSSHDAEAPAPAKRGRKKKKLDVPKAPNGFAIDPLFGMGIEMPHFDIGDNFLLLNQGILGSAPGLGSYENMLPNAPPGIHETVSTMSGVSPSFAAVTAFEGYELTSSVEPTAIPVWTDVPSEIGPACSATQIPIYPNFGAMLEDTGATTQEFEVHDTPFAFGDVYQVNEALGLNMTYVNAISDKESDKEPCLEENITSSMRIQEILSTFDNDVQVPNADGLAMRPGSPMPEKIVDKEPGVDESATTSSNSIQEIPSTYGEDIGDSTALGLTIGQENAIPEKKEAYNPPVMDDSAQSGIQEMASTIMEDVHISEGLGLTVAQGSAIAEKEIDQELVMDESTKSGTSIQEMPSTIVDDVHDVQASETLGLISCAVTENESDQELVMDESTKSGTSIPEMPSTIVDDVHAPEALDPTMAQGSAMPENETNQEPDQDEDGEEANSGTRMDIPLEMSSISDEVRHPDGLQGNASNDGKSSWTATCSSVMDVASLVLVETAEVDDQVGVGRRRSLENAGLRVDR</sequence>
<dbReference type="OrthoDB" id="21449at2759"/>
<evidence type="ECO:0000256" key="3">
    <source>
        <dbReference type="SAM" id="MobiDB-lite"/>
    </source>
</evidence>
<feature type="region of interest" description="Disordered" evidence="3">
    <location>
        <begin position="426"/>
        <end position="464"/>
    </location>
</feature>
<dbReference type="InterPro" id="IPR051831">
    <property type="entry name" value="Bromodomain_contain_prot"/>
</dbReference>
<dbReference type="Gene3D" id="1.20.920.10">
    <property type="entry name" value="Bromodomain-like"/>
    <property type="match status" value="1"/>
</dbReference>
<organism evidence="5 6">
    <name type="scientific">Spizellomyces punctatus (strain DAOM BR117)</name>
    <dbReference type="NCBI Taxonomy" id="645134"/>
    <lineage>
        <taxon>Eukaryota</taxon>
        <taxon>Fungi</taxon>
        <taxon>Fungi incertae sedis</taxon>
        <taxon>Chytridiomycota</taxon>
        <taxon>Chytridiomycota incertae sedis</taxon>
        <taxon>Chytridiomycetes</taxon>
        <taxon>Spizellomycetales</taxon>
        <taxon>Spizellomycetaceae</taxon>
        <taxon>Spizellomyces</taxon>
    </lineage>
</organism>
<evidence type="ECO:0000256" key="2">
    <source>
        <dbReference type="PROSITE-ProRule" id="PRU00035"/>
    </source>
</evidence>
<dbReference type="SUPFAM" id="SSF47370">
    <property type="entry name" value="Bromodomain"/>
    <property type="match status" value="1"/>
</dbReference>
<dbReference type="InParanoid" id="A0A0L0H5Q2"/>
<evidence type="ECO:0000256" key="1">
    <source>
        <dbReference type="ARBA" id="ARBA00023117"/>
    </source>
</evidence>
<accession>A0A0L0H5Q2</accession>
<dbReference type="Proteomes" id="UP000053201">
    <property type="component" value="Unassembled WGS sequence"/>
</dbReference>
<keyword evidence="6" id="KW-1185">Reference proteome</keyword>
<name>A0A0L0H5Q2_SPIPD</name>
<gene>
    <name evidence="5" type="ORF">SPPG_08638</name>
</gene>
<protein>
    <recommendedName>
        <fullName evidence="4">Bromo domain-containing protein</fullName>
    </recommendedName>
</protein>
<feature type="compositionally biased region" description="Basic and acidic residues" evidence="3">
    <location>
        <begin position="426"/>
        <end position="449"/>
    </location>
</feature>
<reference evidence="5 6" key="1">
    <citation type="submission" date="2009-08" db="EMBL/GenBank/DDBJ databases">
        <title>The Genome Sequence of Spizellomyces punctatus strain DAOM BR117.</title>
        <authorList>
            <consortium name="The Broad Institute Genome Sequencing Platform"/>
            <person name="Russ C."/>
            <person name="Cuomo C."/>
            <person name="Shea T."/>
            <person name="Young S.K."/>
            <person name="Zeng Q."/>
            <person name="Koehrsen M."/>
            <person name="Haas B."/>
            <person name="Borodovsky M."/>
            <person name="Guigo R."/>
            <person name="Alvarado L."/>
            <person name="Berlin A."/>
            <person name="Bochicchio J."/>
            <person name="Borenstein D."/>
            <person name="Chapman S."/>
            <person name="Chen Z."/>
            <person name="Engels R."/>
            <person name="Freedman E."/>
            <person name="Gellesch M."/>
            <person name="Goldberg J."/>
            <person name="Griggs A."/>
            <person name="Gujja S."/>
            <person name="Heiman D."/>
            <person name="Hepburn T."/>
            <person name="Howarth C."/>
            <person name="Jen D."/>
            <person name="Larson L."/>
            <person name="Lewis B."/>
            <person name="Mehta T."/>
            <person name="Park D."/>
            <person name="Pearson M."/>
            <person name="Roberts A."/>
            <person name="Saif S."/>
            <person name="Shenoy N."/>
            <person name="Sisk P."/>
            <person name="Stolte C."/>
            <person name="Sykes S."/>
            <person name="Thomson T."/>
            <person name="Walk T."/>
            <person name="White J."/>
            <person name="Yandava C."/>
            <person name="Burger G."/>
            <person name="Gray M.W."/>
            <person name="Holland P.W.H."/>
            <person name="King N."/>
            <person name="Lang F.B.F."/>
            <person name="Roger A.J."/>
            <person name="Ruiz-Trillo I."/>
            <person name="Lander E."/>
            <person name="Nusbaum C."/>
        </authorList>
    </citation>
    <scope>NUCLEOTIDE SEQUENCE [LARGE SCALE GENOMIC DNA]</scope>
    <source>
        <strain evidence="5 6">DAOM BR117</strain>
    </source>
</reference>
<dbReference type="GO" id="GO:0006325">
    <property type="term" value="P:chromatin organization"/>
    <property type="evidence" value="ECO:0007669"/>
    <property type="project" value="UniProtKB-ARBA"/>
</dbReference>
<feature type="compositionally biased region" description="Acidic residues" evidence="3">
    <location>
        <begin position="1134"/>
        <end position="1146"/>
    </location>
</feature>
<evidence type="ECO:0000313" key="6">
    <source>
        <dbReference type="Proteomes" id="UP000053201"/>
    </source>
</evidence>
<dbReference type="InterPro" id="IPR001487">
    <property type="entry name" value="Bromodomain"/>
</dbReference>
<dbReference type="PANTHER" id="PTHR22881:SF27">
    <property type="entry name" value="BROMODOMAIN CONTAINING 7_9"/>
    <property type="match status" value="1"/>
</dbReference>
<dbReference type="EMBL" id="KQ257472">
    <property type="protein sequence ID" value="KNC96043.1"/>
    <property type="molecule type" value="Genomic_DNA"/>
</dbReference>
<dbReference type="Pfam" id="PF00439">
    <property type="entry name" value="Bromodomain"/>
    <property type="match status" value="1"/>
</dbReference>
<evidence type="ECO:0000313" key="5">
    <source>
        <dbReference type="EMBL" id="KNC96043.1"/>
    </source>
</evidence>
<evidence type="ECO:0000259" key="4">
    <source>
        <dbReference type="PROSITE" id="PS50014"/>
    </source>
</evidence>
<proteinExistence type="predicted"/>
<dbReference type="VEuPathDB" id="FungiDB:SPPG_08638"/>
<dbReference type="GeneID" id="27691785"/>
<feature type="region of interest" description="Disordered" evidence="3">
    <location>
        <begin position="1085"/>
        <end position="1107"/>
    </location>
</feature>
<feature type="compositionally biased region" description="Polar residues" evidence="3">
    <location>
        <begin position="1174"/>
        <end position="1185"/>
    </location>
</feature>
<dbReference type="RefSeq" id="XP_016604083.1">
    <property type="nucleotide sequence ID" value="XM_016756783.1"/>
</dbReference>
<dbReference type="PROSITE" id="PS50014">
    <property type="entry name" value="BROMODOMAIN_2"/>
    <property type="match status" value="1"/>
</dbReference>
<dbReference type="PRINTS" id="PR00503">
    <property type="entry name" value="BROMODOMAIN"/>
</dbReference>
<dbReference type="eggNOG" id="KOG1472">
    <property type="taxonomic scope" value="Eukaryota"/>
</dbReference>
<feature type="domain" description="Bromo" evidence="4">
    <location>
        <begin position="573"/>
        <end position="643"/>
    </location>
</feature>
<keyword evidence="1 2" id="KW-0103">Bromodomain</keyword>